<protein>
    <submittedName>
        <fullName evidence="2">Uncharacterized protein</fullName>
    </submittedName>
</protein>
<dbReference type="EMBL" id="WMLB01000042">
    <property type="protein sequence ID" value="MTH70113.1"/>
    <property type="molecule type" value="Genomic_DNA"/>
</dbReference>
<dbReference type="Proteomes" id="UP000433071">
    <property type="component" value="Unassembled WGS sequence"/>
</dbReference>
<name>A0A6I3MIH0_9MICO</name>
<keyword evidence="3" id="KW-1185">Reference proteome</keyword>
<accession>A0A6I3MIH0</accession>
<dbReference type="AlphaFoldDB" id="A0A6I3MIH0"/>
<dbReference type="RefSeq" id="WP_155053134.1">
    <property type="nucleotide sequence ID" value="NZ_BAAAIB010000010.1"/>
</dbReference>
<evidence type="ECO:0000313" key="3">
    <source>
        <dbReference type="Proteomes" id="UP000433071"/>
    </source>
</evidence>
<feature type="region of interest" description="Disordered" evidence="1">
    <location>
        <begin position="1"/>
        <end position="22"/>
    </location>
</feature>
<reference evidence="2 3" key="1">
    <citation type="submission" date="2019-11" db="EMBL/GenBank/DDBJ databases">
        <title>Agromyces kandeliae sp. nov., isolated from mangrove soil.</title>
        <authorList>
            <person name="Wang R."/>
        </authorList>
    </citation>
    <scope>NUCLEOTIDE SEQUENCE [LARGE SCALE GENOMIC DNA]</scope>
    <source>
        <strain evidence="2 3">JCM 11433</strain>
    </source>
</reference>
<sequence>MISRFARNADEAGTTPDWYRADGGFSPTTFIADVATIAKAFRMAGPDREDTLAVEATSATVTAERGWRFADGILGLGGDDGDGTS</sequence>
<organism evidence="2 3">
    <name type="scientific">Agromyces bracchium</name>
    <dbReference type="NCBI Taxonomy" id="88376"/>
    <lineage>
        <taxon>Bacteria</taxon>
        <taxon>Bacillati</taxon>
        <taxon>Actinomycetota</taxon>
        <taxon>Actinomycetes</taxon>
        <taxon>Micrococcales</taxon>
        <taxon>Microbacteriaceae</taxon>
        <taxon>Agromyces</taxon>
    </lineage>
</organism>
<evidence type="ECO:0000313" key="2">
    <source>
        <dbReference type="EMBL" id="MTH70113.1"/>
    </source>
</evidence>
<gene>
    <name evidence="2" type="ORF">GJ743_17220</name>
</gene>
<evidence type="ECO:0000256" key="1">
    <source>
        <dbReference type="SAM" id="MobiDB-lite"/>
    </source>
</evidence>
<proteinExistence type="predicted"/>
<comment type="caution">
    <text evidence="2">The sequence shown here is derived from an EMBL/GenBank/DDBJ whole genome shotgun (WGS) entry which is preliminary data.</text>
</comment>